<sequence length="836" mass="95175">MDNWLVAHAQQYAWQRPGADGTLIIAPHKITQKTGAIGHVRDGLSDIPLPGSGWWHAYHLGKLHAREGNLDIPAGIWYKVSAVINKLSAFILVYNEKGIGMPTDRMYFYRDRSGAILLAMQQNGKYAWPETDTLYIKFYPGWSGGENAPSIPATTTEYMTVPNPLARQAVIDRIAKLKAERQGYVAVWVNGELRDNLKVDDLVTWDDIELRVDGRVRRVVDYVLGDVKSFTSTLDNKRKYLLHLPKGDDKWTFNDDVEIHVYYKNRGRYYHHHRSEAMRNLTYNDLSIPTERVKDLRVTWGQLTNIDEVIVRVLIRDDYMEQQALFNTDRLFDLYRLSDEDIVAAMVGANANVVEWQAASLEQSAANRLAAAKPKNITRKLCTDAYGYNAVSVYAANTPQKLELNEQGWFCRLPDLLARRSTVYEYDANGKLLGSYPHNDDAFYYARNPAARLVEALASVQNTAMDITDDAPDFQLEEGLNYTFYLQKLKSGAITGEYILAEEGVDYTNTAGLIEWKVDRTRRRPTVITDRYHLFSSTTFKVEDGEIRIGVTSRGTDGIDRPLFVPMETVEAWLNGYPLVHGVDFTVQWPAVTVVNKVFINDGAVNKLELRARGVTGTLRVPEHGFVTSGVLSNNDRYDIREDKVVRIVAGGRLMHRDDVVFREDSALGVSTIPDGVPYSIDDPTVPLRTLVEGDTYSLRDKARDMDSRIEDYLSAWFPTPPPADIVPLPTWYHLYSPVLNKVMWDIQMKRLTVIEDDETNRISTTQLDDIMVAYEDLLAFDPAFIGFDRRFVRVHPHLQYKTVEVAELTYALLDRINARYLNNAVTLNQYLKIKG</sequence>
<gene>
    <name evidence="1" type="ORF">EARLPHILLIPIV_231</name>
</gene>
<dbReference type="OrthoDB" id="6445at10239"/>
<dbReference type="Proteomes" id="UP000201594">
    <property type="component" value="Segment"/>
</dbReference>
<protein>
    <submittedName>
        <fullName evidence="1">Putative virion structural protein</fullName>
    </submittedName>
</protein>
<organism evidence="1 2">
    <name type="scientific">Erwinia phage vB_EamM_EarlPhillipIV</name>
    <dbReference type="NCBI Taxonomy" id="1883372"/>
    <lineage>
        <taxon>Viruses</taxon>
        <taxon>Duplodnaviria</taxon>
        <taxon>Heunggongvirae</taxon>
        <taxon>Uroviricota</taxon>
        <taxon>Caudoviricetes</taxon>
        <taxon>Chimalliviridae</taxon>
        <taxon>Derbicusvirus</taxon>
        <taxon>Derbicusvirus derbicus</taxon>
    </lineage>
</organism>
<dbReference type="Pfam" id="PF23823">
    <property type="entry name" value="DUF7193"/>
    <property type="match status" value="1"/>
</dbReference>
<proteinExistence type="predicted"/>
<reference evidence="2" key="1">
    <citation type="submission" date="2016-06" db="EMBL/GenBank/DDBJ databases">
        <authorList>
            <person name="Berg J.A."/>
            <person name="Buchanan A.L."/>
            <person name="Choi M.C."/>
            <person name="Sharma R."/>
            <person name="Tatlow P."/>
            <person name="Allen R.C."/>
            <person name="Bloomfield T.J."/>
            <person name="Buhler B."/>
            <person name="Bybee R.N."/>
            <person name="Duncan S."/>
            <person name="Fuhriman D.A."/>
            <person name="Harris N."/>
            <person name="Hilton J.A."/>
            <person name="Hurst E."/>
            <person name="James B.D."/>
            <person name="Knabe B.K."/>
            <person name="Pollock S.V."/>
            <person name="Ririe D.B."/>
            <person name="Rogers S.L."/>
            <person name="Stephenson M.B."/>
            <person name="Thompson S.E."/>
            <person name="Usher B.K."/>
            <person name="Ward A.T."/>
            <person name="Webb C.J."/>
            <person name="Wells M.J."/>
            <person name="Wright C.K."/>
            <person name="Breakwell D.P."/>
            <person name="Hope S."/>
            <person name="Grose J.H."/>
        </authorList>
    </citation>
    <scope>NUCLEOTIDE SEQUENCE [LARGE SCALE GENOMIC DNA]</scope>
</reference>
<dbReference type="InterPro" id="IPR055617">
    <property type="entry name" value="DUF7193"/>
</dbReference>
<dbReference type="KEGG" id="vg:29061834"/>
<name>A0A1B2ICS4_9CAUD</name>
<dbReference type="EMBL" id="KX397367">
    <property type="protein sequence ID" value="ANZ49080.1"/>
    <property type="molecule type" value="Genomic_DNA"/>
</dbReference>
<evidence type="ECO:0000313" key="2">
    <source>
        <dbReference type="Proteomes" id="UP000201594"/>
    </source>
</evidence>
<dbReference type="GeneID" id="29061834"/>
<dbReference type="RefSeq" id="YP_009278543.1">
    <property type="nucleotide sequence ID" value="NC_031007.1"/>
</dbReference>
<accession>A0A1B2ICS4</accession>
<evidence type="ECO:0000313" key="1">
    <source>
        <dbReference type="EMBL" id="ANZ49080.1"/>
    </source>
</evidence>